<dbReference type="EMBL" id="CADCTD010000094">
    <property type="protein sequence ID" value="CAA9256777.1"/>
    <property type="molecule type" value="Genomic_DNA"/>
</dbReference>
<dbReference type="AlphaFoldDB" id="A0A6J4IPW3"/>
<protein>
    <submittedName>
        <fullName evidence="2">Uncharacterized protein</fullName>
    </submittedName>
</protein>
<evidence type="ECO:0000256" key="1">
    <source>
        <dbReference type="SAM" id="MobiDB-lite"/>
    </source>
</evidence>
<reference evidence="2" key="1">
    <citation type="submission" date="2020-02" db="EMBL/GenBank/DDBJ databases">
        <authorList>
            <person name="Meier V. D."/>
        </authorList>
    </citation>
    <scope>NUCLEOTIDE SEQUENCE</scope>
    <source>
        <strain evidence="2">AVDCRST_MAG27</strain>
    </source>
</reference>
<feature type="compositionally biased region" description="Basic and acidic residues" evidence="1">
    <location>
        <begin position="29"/>
        <end position="38"/>
    </location>
</feature>
<evidence type="ECO:0000313" key="2">
    <source>
        <dbReference type="EMBL" id="CAA9256777.1"/>
    </source>
</evidence>
<name>A0A6J4IPW3_9PROT</name>
<gene>
    <name evidence="2" type="ORF">AVDCRST_MAG27-2364</name>
</gene>
<feature type="region of interest" description="Disordered" evidence="1">
    <location>
        <begin position="26"/>
        <end position="48"/>
    </location>
</feature>
<organism evidence="2">
    <name type="scientific">uncultured Craurococcus sp</name>
    <dbReference type="NCBI Taxonomy" id="1135998"/>
    <lineage>
        <taxon>Bacteria</taxon>
        <taxon>Pseudomonadati</taxon>
        <taxon>Pseudomonadota</taxon>
        <taxon>Alphaproteobacteria</taxon>
        <taxon>Acetobacterales</taxon>
        <taxon>Acetobacteraceae</taxon>
        <taxon>Craurococcus</taxon>
        <taxon>environmental samples</taxon>
    </lineage>
</organism>
<accession>A0A6J4IPW3</accession>
<proteinExistence type="predicted"/>
<sequence length="48" mass="5295">MERTWPDDPAPPGVRPAAEAAEFAALAGHRADRTDRRAGPRRWLLAQS</sequence>